<reference evidence="3 4" key="1">
    <citation type="submission" date="2023-08" db="EMBL/GenBank/DDBJ databases">
        <title>Nocardioides seae sp. nov., a bacterium isolated from a soil.</title>
        <authorList>
            <person name="Wang X."/>
        </authorList>
    </citation>
    <scope>NUCLEOTIDE SEQUENCE [LARGE SCALE GENOMIC DNA]</scope>
    <source>
        <strain evidence="3 4">YZH12</strain>
    </source>
</reference>
<evidence type="ECO:0000256" key="1">
    <source>
        <dbReference type="ARBA" id="ARBA00006484"/>
    </source>
</evidence>
<dbReference type="InterPro" id="IPR002347">
    <property type="entry name" value="SDR_fam"/>
</dbReference>
<gene>
    <name evidence="3" type="ORF">RDV89_19525</name>
</gene>
<dbReference type="InterPro" id="IPR036291">
    <property type="entry name" value="NAD(P)-bd_dom_sf"/>
</dbReference>
<comment type="caution">
    <text evidence="3">The sequence shown here is derived from an EMBL/GenBank/DDBJ whole genome shotgun (WGS) entry which is preliminary data.</text>
</comment>
<dbReference type="SUPFAM" id="SSF51735">
    <property type="entry name" value="NAD(P)-binding Rossmann-fold domains"/>
    <property type="match status" value="1"/>
</dbReference>
<dbReference type="Proteomes" id="UP001268542">
    <property type="component" value="Unassembled WGS sequence"/>
</dbReference>
<dbReference type="PANTHER" id="PTHR24321:SF8">
    <property type="entry name" value="ESTRADIOL 17-BETA-DEHYDROGENASE 8-RELATED"/>
    <property type="match status" value="1"/>
</dbReference>
<proteinExistence type="inferred from homology"/>
<accession>A0ABU3Q2K7</accession>
<name>A0ABU3Q2K7_9ACTN</name>
<dbReference type="NCBIfam" id="NF040491">
    <property type="entry name" value="SDR_subfam_4"/>
    <property type="match status" value="1"/>
</dbReference>
<dbReference type="Pfam" id="PF13561">
    <property type="entry name" value="adh_short_C2"/>
    <property type="match status" value="1"/>
</dbReference>
<dbReference type="PRINTS" id="PR00081">
    <property type="entry name" value="GDHRDH"/>
</dbReference>
<evidence type="ECO:0000313" key="3">
    <source>
        <dbReference type="EMBL" id="MDT9595287.1"/>
    </source>
</evidence>
<dbReference type="NCBIfam" id="TIGR04504">
    <property type="entry name" value="SDR_subfam_2"/>
    <property type="match status" value="1"/>
</dbReference>
<dbReference type="PROSITE" id="PS00061">
    <property type="entry name" value="ADH_SHORT"/>
    <property type="match status" value="1"/>
</dbReference>
<keyword evidence="2" id="KW-0560">Oxidoreductase</keyword>
<dbReference type="CDD" id="cd05233">
    <property type="entry name" value="SDR_c"/>
    <property type="match status" value="1"/>
</dbReference>
<dbReference type="Gene3D" id="3.40.50.720">
    <property type="entry name" value="NAD(P)-binding Rossmann-like Domain"/>
    <property type="match status" value="1"/>
</dbReference>
<dbReference type="EMBL" id="JAVYII010000011">
    <property type="protein sequence ID" value="MDT9595287.1"/>
    <property type="molecule type" value="Genomic_DNA"/>
</dbReference>
<evidence type="ECO:0000256" key="2">
    <source>
        <dbReference type="ARBA" id="ARBA00023002"/>
    </source>
</evidence>
<sequence length="244" mass="24433">MSGPVALVTGAAGGLGTAVLAALDHDGFTVVGVDVAPVAGRCAESHRVDVRDGAALRELAADVVARHGRLDAVVAAAAVMDGGTPLWETPDEVVDELWDVDARGVWNTARACVPHLLASPDPRQARFVAIASAAGEHGMFGLAAYTVAKHAVVGVVRGLAADLVGTGVAAVAVSPGAMRTPMLTRTAELYGLEGEAGVAELASHQGLRRALDPTEVARVVALACSPAGAALNGSVVNADGGFGL</sequence>
<evidence type="ECO:0000313" key="4">
    <source>
        <dbReference type="Proteomes" id="UP001268542"/>
    </source>
</evidence>
<dbReference type="RefSeq" id="WP_315735874.1">
    <property type="nucleotide sequence ID" value="NZ_JAVYII010000011.1"/>
</dbReference>
<dbReference type="InterPro" id="IPR020904">
    <property type="entry name" value="Sc_DH/Rdtase_CS"/>
</dbReference>
<dbReference type="PANTHER" id="PTHR24321">
    <property type="entry name" value="DEHYDROGENASES, SHORT CHAIN"/>
    <property type="match status" value="1"/>
</dbReference>
<protein>
    <submittedName>
        <fullName evidence="3">Mycofactocin-coupled SDR family oxidoreductase</fullName>
    </submittedName>
</protein>
<organism evidence="3 4">
    <name type="scientific">Nocardioides imazamoxiresistens</name>
    <dbReference type="NCBI Taxonomy" id="3231893"/>
    <lineage>
        <taxon>Bacteria</taxon>
        <taxon>Bacillati</taxon>
        <taxon>Actinomycetota</taxon>
        <taxon>Actinomycetes</taxon>
        <taxon>Propionibacteriales</taxon>
        <taxon>Nocardioidaceae</taxon>
        <taxon>Nocardioides</taxon>
    </lineage>
</organism>
<comment type="similarity">
    <text evidence="1">Belongs to the short-chain dehydrogenases/reductases (SDR) family.</text>
</comment>
<dbReference type="InterPro" id="IPR030981">
    <property type="entry name" value="SDR_subfam_2"/>
</dbReference>
<keyword evidence="4" id="KW-1185">Reference proteome</keyword>